<reference evidence="1 2" key="1">
    <citation type="submission" date="2016-08" db="EMBL/GenBank/DDBJ databases">
        <title>Identification and validation of antigenic proteins from Pajaroellobacter abortibovis using de-novo genome sequence assembly and reverse vaccinology.</title>
        <authorList>
            <person name="Welly B.T."/>
            <person name="Miller M.R."/>
            <person name="Stott J.L."/>
            <person name="Blanchard M.T."/>
            <person name="Islas-Trejo A.D."/>
            <person name="O'Rourke S.M."/>
            <person name="Young A.E."/>
            <person name="Medrano J.F."/>
            <person name="Van Eenennaam A.L."/>
        </authorList>
    </citation>
    <scope>NUCLEOTIDE SEQUENCE [LARGE SCALE GENOMIC DNA]</scope>
    <source>
        <strain evidence="1 2">BTF92-0548A/99-0131</strain>
    </source>
</reference>
<dbReference type="KEGG" id="pabo:BCY86_08925"/>
<dbReference type="RefSeq" id="WP_075277457.1">
    <property type="nucleotide sequence ID" value="NZ_CP016908.1"/>
</dbReference>
<evidence type="ECO:0000313" key="1">
    <source>
        <dbReference type="EMBL" id="APS00787.1"/>
    </source>
</evidence>
<sequence>MQFARFELNDKIVFLGLSFMRIRRPLSSHVITYLSPLILKQDADIATEQLTIIQRGFIARLKRTRIRFPSKTVN</sequence>
<name>A0A1L6MZF9_9BACT</name>
<keyword evidence="2" id="KW-1185">Reference proteome</keyword>
<gene>
    <name evidence="1" type="ORF">BCY86_08925</name>
</gene>
<evidence type="ECO:0000313" key="2">
    <source>
        <dbReference type="Proteomes" id="UP000185544"/>
    </source>
</evidence>
<dbReference type="EMBL" id="CP016908">
    <property type="protein sequence ID" value="APS00787.1"/>
    <property type="molecule type" value="Genomic_DNA"/>
</dbReference>
<accession>A0A1L6MZF9</accession>
<protein>
    <submittedName>
        <fullName evidence="1">Uncharacterized protein</fullName>
    </submittedName>
</protein>
<proteinExistence type="predicted"/>
<organism evidence="1 2">
    <name type="scientific">Pajaroellobacter abortibovis</name>
    <dbReference type="NCBI Taxonomy" id="1882918"/>
    <lineage>
        <taxon>Bacteria</taxon>
        <taxon>Pseudomonadati</taxon>
        <taxon>Myxococcota</taxon>
        <taxon>Polyangia</taxon>
        <taxon>Polyangiales</taxon>
        <taxon>Polyangiaceae</taxon>
    </lineage>
</organism>
<dbReference type="AlphaFoldDB" id="A0A1L6MZF9"/>
<dbReference type="Proteomes" id="UP000185544">
    <property type="component" value="Chromosome"/>
</dbReference>